<name>A0A1N6GAG5_9RHOB</name>
<proteinExistence type="inferred from homology"/>
<dbReference type="EMBL" id="FSRL01000001">
    <property type="protein sequence ID" value="SIO04513.1"/>
    <property type="molecule type" value="Genomic_DNA"/>
</dbReference>
<dbReference type="InterPro" id="IPR000682">
    <property type="entry name" value="PCMT"/>
</dbReference>
<accession>A0A1N6GAG5</accession>
<dbReference type="GO" id="GO:0004719">
    <property type="term" value="F:protein-L-isoaspartate (D-aspartate) O-methyltransferase activity"/>
    <property type="evidence" value="ECO:0007669"/>
    <property type="project" value="InterPro"/>
</dbReference>
<evidence type="ECO:0000256" key="3">
    <source>
        <dbReference type="ARBA" id="ARBA00030757"/>
    </source>
</evidence>
<gene>
    <name evidence="4" type="ORF">SAMN05444002_2331</name>
</gene>
<dbReference type="CDD" id="cd02440">
    <property type="entry name" value="AdoMet_MTases"/>
    <property type="match status" value="1"/>
</dbReference>
<dbReference type="Pfam" id="PF01135">
    <property type="entry name" value="PCMT"/>
    <property type="match status" value="1"/>
</dbReference>
<dbReference type="GO" id="GO:0005737">
    <property type="term" value="C:cytoplasm"/>
    <property type="evidence" value="ECO:0007669"/>
    <property type="project" value="TreeGrafter"/>
</dbReference>
<keyword evidence="4" id="KW-0808">Transferase</keyword>
<evidence type="ECO:0000313" key="5">
    <source>
        <dbReference type="Proteomes" id="UP000184932"/>
    </source>
</evidence>
<dbReference type="PANTHER" id="PTHR11579:SF18">
    <property type="entry name" value="PROTEIN-L-ISOASPARTATE O-METHYLTRANSFERASE"/>
    <property type="match status" value="1"/>
</dbReference>
<dbReference type="Proteomes" id="UP000184932">
    <property type="component" value="Unassembled WGS sequence"/>
</dbReference>
<keyword evidence="4" id="KW-0489">Methyltransferase</keyword>
<dbReference type="RefSeq" id="WP_074256364.1">
    <property type="nucleotide sequence ID" value="NZ_FSRL01000001.1"/>
</dbReference>
<dbReference type="STRING" id="1217970.SAMN05444002_2331"/>
<reference evidence="5" key="1">
    <citation type="submission" date="2016-11" db="EMBL/GenBank/DDBJ databases">
        <authorList>
            <person name="Varghese N."/>
            <person name="Submissions S."/>
        </authorList>
    </citation>
    <scope>NUCLEOTIDE SEQUENCE [LARGE SCALE GENOMIC DNA]</scope>
    <source>
        <strain evidence="5">DSM 29440</strain>
    </source>
</reference>
<dbReference type="PANTHER" id="PTHR11579">
    <property type="entry name" value="PROTEIN-L-ISOASPARTATE O-METHYLTRANSFERASE"/>
    <property type="match status" value="1"/>
</dbReference>
<sequence length="217" mass="23231">MSVYEARRTMMVDNQVRPSDVTKFPIIDAMLKIRREVFVPDEKREAAYMGENLALAPDRVMLEPRTFAKMLDALDIAPTEMVLDVGCGLGYSSAVLAELADTVIALEEEESLASEAEAILAREEVMNAVVLTGPLAEGAAKHGPYDVIVVEGGVGTLPETLAGQLKEGGRIACILMEGGLGTVKVGTCTGGRIAWRFAFNATAPVLPGFETVRDFAL</sequence>
<evidence type="ECO:0000256" key="2">
    <source>
        <dbReference type="ARBA" id="ARBA00013346"/>
    </source>
</evidence>
<protein>
    <recommendedName>
        <fullName evidence="2">Protein-L-isoaspartate O-methyltransferase</fullName>
    </recommendedName>
    <alternativeName>
        <fullName evidence="3">Protein L-isoaspartyl methyltransferase</fullName>
    </alternativeName>
</protein>
<dbReference type="GO" id="GO:0032259">
    <property type="term" value="P:methylation"/>
    <property type="evidence" value="ECO:0007669"/>
    <property type="project" value="UniProtKB-KW"/>
</dbReference>
<dbReference type="AlphaFoldDB" id="A0A1N6GAG5"/>
<evidence type="ECO:0000313" key="4">
    <source>
        <dbReference type="EMBL" id="SIO04513.1"/>
    </source>
</evidence>
<dbReference type="OrthoDB" id="9798496at2"/>
<dbReference type="SUPFAM" id="SSF53335">
    <property type="entry name" value="S-adenosyl-L-methionine-dependent methyltransferases"/>
    <property type="match status" value="1"/>
</dbReference>
<organism evidence="4 5">
    <name type="scientific">Vannielia litorea</name>
    <dbReference type="NCBI Taxonomy" id="1217970"/>
    <lineage>
        <taxon>Bacteria</taxon>
        <taxon>Pseudomonadati</taxon>
        <taxon>Pseudomonadota</taxon>
        <taxon>Alphaproteobacteria</taxon>
        <taxon>Rhodobacterales</taxon>
        <taxon>Paracoccaceae</taxon>
        <taxon>Vannielia</taxon>
    </lineage>
</organism>
<keyword evidence="5" id="KW-1185">Reference proteome</keyword>
<comment type="similarity">
    <text evidence="1">Belongs to the methyltransferase superfamily. L-isoaspartyl/D-aspartyl protein methyltransferase family.</text>
</comment>
<evidence type="ECO:0000256" key="1">
    <source>
        <dbReference type="ARBA" id="ARBA00005369"/>
    </source>
</evidence>
<dbReference type="InterPro" id="IPR029063">
    <property type="entry name" value="SAM-dependent_MTases_sf"/>
</dbReference>
<dbReference type="Gene3D" id="3.40.50.150">
    <property type="entry name" value="Vaccinia Virus protein VP39"/>
    <property type="match status" value="1"/>
</dbReference>